<accession>A0A6J5QKR8</accession>
<keyword evidence="1" id="KW-0812">Transmembrane</keyword>
<protein>
    <submittedName>
        <fullName evidence="2">Uncharacterized protein</fullName>
    </submittedName>
</protein>
<organism evidence="2">
    <name type="scientific">uncultured Caudovirales phage</name>
    <dbReference type="NCBI Taxonomy" id="2100421"/>
    <lineage>
        <taxon>Viruses</taxon>
        <taxon>Duplodnaviria</taxon>
        <taxon>Heunggongvirae</taxon>
        <taxon>Uroviricota</taxon>
        <taxon>Caudoviricetes</taxon>
        <taxon>Peduoviridae</taxon>
        <taxon>Maltschvirus</taxon>
        <taxon>Maltschvirus maltsch</taxon>
    </lineage>
</organism>
<proteinExistence type="predicted"/>
<dbReference type="EMBL" id="LR797022">
    <property type="protein sequence ID" value="CAB4182041.1"/>
    <property type="molecule type" value="Genomic_DNA"/>
</dbReference>
<name>A0A6J5QKR8_9CAUD</name>
<keyword evidence="1" id="KW-0472">Membrane</keyword>
<keyword evidence="1" id="KW-1133">Transmembrane helix</keyword>
<evidence type="ECO:0000256" key="1">
    <source>
        <dbReference type="SAM" id="Phobius"/>
    </source>
</evidence>
<sequence length="118" mass="13582">MFGLLSLGRIQLYVAAAVAITGIYFFWKHNIEQQALMEYNQKQLEQSIADQEKLKKDLASISQKQEEIIKQNEEDRKTYEVKLNSVSDYLDSALTKKADKPSSEVLKITVKQLKEISK</sequence>
<gene>
    <name evidence="2" type="ORF">UFOVP1071_124</name>
</gene>
<evidence type="ECO:0000313" key="2">
    <source>
        <dbReference type="EMBL" id="CAB4182041.1"/>
    </source>
</evidence>
<feature type="transmembrane region" description="Helical" evidence="1">
    <location>
        <begin position="6"/>
        <end position="27"/>
    </location>
</feature>
<reference evidence="2" key="1">
    <citation type="submission" date="2020-05" db="EMBL/GenBank/DDBJ databases">
        <authorList>
            <person name="Chiriac C."/>
            <person name="Salcher M."/>
            <person name="Ghai R."/>
            <person name="Kavagutti S V."/>
        </authorList>
    </citation>
    <scope>NUCLEOTIDE SEQUENCE</scope>
</reference>